<dbReference type="OrthoDB" id="3237746at2759"/>
<comment type="caution">
    <text evidence="1">The sequence shown here is derived from an EMBL/GenBank/DDBJ whole genome shotgun (WGS) entry which is preliminary data.</text>
</comment>
<proteinExistence type="predicted"/>
<evidence type="ECO:0000313" key="2">
    <source>
        <dbReference type="Proteomes" id="UP000184267"/>
    </source>
</evidence>
<evidence type="ECO:0000313" key="1">
    <source>
        <dbReference type="EMBL" id="OJT01805.1"/>
    </source>
</evidence>
<gene>
    <name evidence="1" type="ORF">TRAPUB_7712</name>
</gene>
<dbReference type="AlphaFoldDB" id="A0A1M2V2I9"/>
<sequence length="80" mass="9002">MISLFLINCNTVVKCLNYQILPVLKFSLKELLLGRVVNTPDTPVNITQQPVTADEAVLHIAYMVQQHLDGYNEAVRHAPQ</sequence>
<protein>
    <submittedName>
        <fullName evidence="1">Uncharacterized protein</fullName>
    </submittedName>
</protein>
<accession>A0A1M2V2I9</accession>
<organism evidence="1 2">
    <name type="scientific">Trametes pubescens</name>
    <name type="common">White-rot fungus</name>
    <dbReference type="NCBI Taxonomy" id="154538"/>
    <lineage>
        <taxon>Eukaryota</taxon>
        <taxon>Fungi</taxon>
        <taxon>Dikarya</taxon>
        <taxon>Basidiomycota</taxon>
        <taxon>Agaricomycotina</taxon>
        <taxon>Agaricomycetes</taxon>
        <taxon>Polyporales</taxon>
        <taxon>Polyporaceae</taxon>
        <taxon>Trametes</taxon>
    </lineage>
</organism>
<dbReference type="Proteomes" id="UP000184267">
    <property type="component" value="Unassembled WGS sequence"/>
</dbReference>
<keyword evidence="2" id="KW-1185">Reference proteome</keyword>
<name>A0A1M2V2I9_TRAPU</name>
<reference evidence="1 2" key="1">
    <citation type="submission" date="2016-10" db="EMBL/GenBank/DDBJ databases">
        <title>Genome sequence of the basidiomycete white-rot fungus Trametes pubescens.</title>
        <authorList>
            <person name="Makela M.R."/>
            <person name="Granchi Z."/>
            <person name="Peng M."/>
            <person name="De Vries R.P."/>
            <person name="Grigoriev I."/>
            <person name="Riley R."/>
            <person name="Hilden K."/>
        </authorList>
    </citation>
    <scope>NUCLEOTIDE SEQUENCE [LARGE SCALE GENOMIC DNA]</scope>
    <source>
        <strain evidence="1 2">FBCC735</strain>
    </source>
</reference>
<dbReference type="EMBL" id="MNAD01001721">
    <property type="protein sequence ID" value="OJT01805.1"/>
    <property type="molecule type" value="Genomic_DNA"/>
</dbReference>